<dbReference type="Proteomes" id="UP000501240">
    <property type="component" value="Chromosome"/>
</dbReference>
<accession>A0A7D4AT36</accession>
<keyword evidence="2" id="KW-1185">Reference proteome</keyword>
<gene>
    <name evidence="1" type="ORF">ACTIVE_5992</name>
</gene>
<dbReference type="AlphaFoldDB" id="A0A7D4AT36"/>
<protein>
    <submittedName>
        <fullName evidence="1">Uncharacterized protein</fullName>
    </submittedName>
</protein>
<sequence>MSRKLRVKAVVVAALVALIAGAMLATGSGEPAAHALGAVR</sequence>
<dbReference type="RefSeq" id="WP_281382688.1">
    <property type="nucleotide sequence ID" value="NZ_CP053892.1"/>
</dbReference>
<name>A0A7D4AT36_ACTVE</name>
<evidence type="ECO:0000313" key="1">
    <source>
        <dbReference type="EMBL" id="QKG24349.1"/>
    </source>
</evidence>
<reference evidence="1 2" key="1">
    <citation type="submission" date="2020-05" db="EMBL/GenBank/DDBJ databases">
        <title>Actinomadura verrucosospora NRRL-B18236 (PFL_A860) Genome sequencing and assembly.</title>
        <authorList>
            <person name="Samborskyy M."/>
        </authorList>
    </citation>
    <scope>NUCLEOTIDE SEQUENCE [LARGE SCALE GENOMIC DNA]</scope>
    <source>
        <strain evidence="1 2">NRRL:B18236</strain>
    </source>
</reference>
<evidence type="ECO:0000313" key="2">
    <source>
        <dbReference type="Proteomes" id="UP000501240"/>
    </source>
</evidence>
<dbReference type="EMBL" id="CP053892">
    <property type="protein sequence ID" value="QKG24349.1"/>
    <property type="molecule type" value="Genomic_DNA"/>
</dbReference>
<proteinExistence type="predicted"/>
<organism evidence="1 2">
    <name type="scientific">Actinomadura verrucosospora</name>
    <dbReference type="NCBI Taxonomy" id="46165"/>
    <lineage>
        <taxon>Bacteria</taxon>
        <taxon>Bacillati</taxon>
        <taxon>Actinomycetota</taxon>
        <taxon>Actinomycetes</taxon>
        <taxon>Streptosporangiales</taxon>
        <taxon>Thermomonosporaceae</taxon>
        <taxon>Actinomadura</taxon>
    </lineage>
</organism>